<keyword evidence="2" id="KW-1185">Reference proteome</keyword>
<gene>
    <name evidence="1" type="ORF">DAPPUDRAFT_257634</name>
</gene>
<reference evidence="1 2" key="1">
    <citation type="journal article" date="2011" name="Science">
        <title>The ecoresponsive genome of Daphnia pulex.</title>
        <authorList>
            <person name="Colbourne J.K."/>
            <person name="Pfrender M.E."/>
            <person name="Gilbert D."/>
            <person name="Thomas W.K."/>
            <person name="Tucker A."/>
            <person name="Oakley T.H."/>
            <person name="Tokishita S."/>
            <person name="Aerts A."/>
            <person name="Arnold G.J."/>
            <person name="Basu M.K."/>
            <person name="Bauer D.J."/>
            <person name="Caceres C.E."/>
            <person name="Carmel L."/>
            <person name="Casola C."/>
            <person name="Choi J.H."/>
            <person name="Detter J.C."/>
            <person name="Dong Q."/>
            <person name="Dusheyko S."/>
            <person name="Eads B.D."/>
            <person name="Frohlich T."/>
            <person name="Geiler-Samerotte K.A."/>
            <person name="Gerlach D."/>
            <person name="Hatcher P."/>
            <person name="Jogdeo S."/>
            <person name="Krijgsveld J."/>
            <person name="Kriventseva E.V."/>
            <person name="Kultz D."/>
            <person name="Laforsch C."/>
            <person name="Lindquist E."/>
            <person name="Lopez J."/>
            <person name="Manak J.R."/>
            <person name="Muller J."/>
            <person name="Pangilinan J."/>
            <person name="Patwardhan R.P."/>
            <person name="Pitluck S."/>
            <person name="Pritham E.J."/>
            <person name="Rechtsteiner A."/>
            <person name="Rho M."/>
            <person name="Rogozin I.B."/>
            <person name="Sakarya O."/>
            <person name="Salamov A."/>
            <person name="Schaack S."/>
            <person name="Shapiro H."/>
            <person name="Shiga Y."/>
            <person name="Skalitzky C."/>
            <person name="Smith Z."/>
            <person name="Souvorov A."/>
            <person name="Sung W."/>
            <person name="Tang Z."/>
            <person name="Tsuchiya D."/>
            <person name="Tu H."/>
            <person name="Vos H."/>
            <person name="Wang M."/>
            <person name="Wolf Y.I."/>
            <person name="Yamagata H."/>
            <person name="Yamada T."/>
            <person name="Ye Y."/>
            <person name="Shaw J.R."/>
            <person name="Andrews J."/>
            <person name="Crease T.J."/>
            <person name="Tang H."/>
            <person name="Lucas S.M."/>
            <person name="Robertson H.M."/>
            <person name="Bork P."/>
            <person name="Koonin E.V."/>
            <person name="Zdobnov E.M."/>
            <person name="Grigoriev I.V."/>
            <person name="Lynch M."/>
            <person name="Boore J.L."/>
        </authorList>
    </citation>
    <scope>NUCLEOTIDE SEQUENCE [LARGE SCALE GENOMIC DNA]</scope>
</reference>
<organism evidence="1 2">
    <name type="scientific">Daphnia pulex</name>
    <name type="common">Water flea</name>
    <dbReference type="NCBI Taxonomy" id="6669"/>
    <lineage>
        <taxon>Eukaryota</taxon>
        <taxon>Metazoa</taxon>
        <taxon>Ecdysozoa</taxon>
        <taxon>Arthropoda</taxon>
        <taxon>Crustacea</taxon>
        <taxon>Branchiopoda</taxon>
        <taxon>Diplostraca</taxon>
        <taxon>Cladocera</taxon>
        <taxon>Anomopoda</taxon>
        <taxon>Daphniidae</taxon>
        <taxon>Daphnia</taxon>
    </lineage>
</organism>
<sequence>MTVGVCKVQWCLLNQELFKGDVPYSLPYLRHSPLQEVKRQSVLEQGCSLDMTTVYSKARTICIHQNFRVEEYDKPDMDHTPSL</sequence>
<accession>E9HDY3</accession>
<dbReference type="InParanoid" id="E9HDY3"/>
<protein>
    <submittedName>
        <fullName evidence="1">Uncharacterized protein</fullName>
    </submittedName>
</protein>
<dbReference type="HOGENOM" id="CLU_2544865_0_0_1"/>
<dbReference type="AlphaFoldDB" id="E9HDY3"/>
<dbReference type="KEGG" id="dpx:DAPPUDRAFT_257634"/>
<dbReference type="Proteomes" id="UP000000305">
    <property type="component" value="Unassembled WGS sequence"/>
</dbReference>
<dbReference type="EMBL" id="GL732626">
    <property type="protein sequence ID" value="EFX70052.1"/>
    <property type="molecule type" value="Genomic_DNA"/>
</dbReference>
<evidence type="ECO:0000313" key="2">
    <source>
        <dbReference type="Proteomes" id="UP000000305"/>
    </source>
</evidence>
<name>E9HDY3_DAPPU</name>
<evidence type="ECO:0000313" key="1">
    <source>
        <dbReference type="EMBL" id="EFX70052.1"/>
    </source>
</evidence>
<proteinExistence type="predicted"/>